<keyword evidence="3" id="KW-1185">Reference proteome</keyword>
<evidence type="ECO:0000313" key="2">
    <source>
        <dbReference type="EMBL" id="KOX78059.1"/>
    </source>
</evidence>
<sequence length="381" mass="44392">MEEVEAKGTRRREKLFFDVAPRIREEAVVRTWVILGLVISAIKGFRQRATLNDRDACFSGLWASCRHDRGTFDLHTFRYSTAYAPDESLSNGTAAAVISYRQVQKKKKATNYCIRFGHSLWSANQLLAQRVKDKNFCAARSELRVVTNDSDNRKYRIYKKSDDRKKIRTGLNFLIEAYTYEIETCKIKSRSPPEHTTVLLHIEVFILEKQWHSRFNISNEKEKKIEKFVTIENCSFILAQMSEINPTESSLWAVRHKDAFYTLSGPRQVLHTTLATGLLPTRTYVDREGRAEREREENEANGVDGGGHRRHGREKRRRDGYVGTSSTSHGASSLDGKYVISTELPMMYFLRWKTRKRMVLMSDEERTSLEMKYVQFIFMRR</sequence>
<dbReference type="AlphaFoldDB" id="A0A0M9A8J4"/>
<protein>
    <submittedName>
        <fullName evidence="2">Uncharacterized protein</fullName>
    </submittedName>
</protein>
<dbReference type="EMBL" id="KQ435727">
    <property type="protein sequence ID" value="KOX78059.1"/>
    <property type="molecule type" value="Genomic_DNA"/>
</dbReference>
<accession>A0A0M9A8J4</accession>
<feature type="compositionally biased region" description="Basic residues" evidence="1">
    <location>
        <begin position="308"/>
        <end position="318"/>
    </location>
</feature>
<feature type="compositionally biased region" description="Basic and acidic residues" evidence="1">
    <location>
        <begin position="287"/>
        <end position="298"/>
    </location>
</feature>
<dbReference type="Proteomes" id="UP000053105">
    <property type="component" value="Unassembled WGS sequence"/>
</dbReference>
<feature type="region of interest" description="Disordered" evidence="1">
    <location>
        <begin position="287"/>
        <end position="332"/>
    </location>
</feature>
<reference evidence="2 3" key="1">
    <citation type="submission" date="2015-07" db="EMBL/GenBank/DDBJ databases">
        <title>The genome of Melipona quadrifasciata.</title>
        <authorList>
            <person name="Pan H."/>
            <person name="Kapheim K."/>
        </authorList>
    </citation>
    <scope>NUCLEOTIDE SEQUENCE [LARGE SCALE GENOMIC DNA]</scope>
    <source>
        <strain evidence="2">0111107301</strain>
        <tissue evidence="2">Whole body</tissue>
    </source>
</reference>
<evidence type="ECO:0000256" key="1">
    <source>
        <dbReference type="SAM" id="MobiDB-lite"/>
    </source>
</evidence>
<gene>
    <name evidence="2" type="ORF">WN51_05947</name>
</gene>
<name>A0A0M9A8J4_9HYME</name>
<proteinExistence type="predicted"/>
<organism evidence="2 3">
    <name type="scientific">Melipona quadrifasciata</name>
    <dbReference type="NCBI Taxonomy" id="166423"/>
    <lineage>
        <taxon>Eukaryota</taxon>
        <taxon>Metazoa</taxon>
        <taxon>Ecdysozoa</taxon>
        <taxon>Arthropoda</taxon>
        <taxon>Hexapoda</taxon>
        <taxon>Insecta</taxon>
        <taxon>Pterygota</taxon>
        <taxon>Neoptera</taxon>
        <taxon>Endopterygota</taxon>
        <taxon>Hymenoptera</taxon>
        <taxon>Apocrita</taxon>
        <taxon>Aculeata</taxon>
        <taxon>Apoidea</taxon>
        <taxon>Anthophila</taxon>
        <taxon>Apidae</taxon>
        <taxon>Melipona</taxon>
    </lineage>
</organism>
<evidence type="ECO:0000313" key="3">
    <source>
        <dbReference type="Proteomes" id="UP000053105"/>
    </source>
</evidence>